<evidence type="ECO:0000313" key="10">
    <source>
        <dbReference type="EMBL" id="RZS69545.1"/>
    </source>
</evidence>
<proteinExistence type="inferred from homology"/>
<gene>
    <name evidence="9" type="ORF">AAV32_15085</name>
    <name evidence="10" type="ORF">EV679_2144</name>
</gene>
<evidence type="ECO:0000256" key="6">
    <source>
        <dbReference type="ARBA" id="ARBA00022989"/>
    </source>
</evidence>
<dbReference type="GO" id="GO:0005886">
    <property type="term" value="C:plasma membrane"/>
    <property type="evidence" value="ECO:0007669"/>
    <property type="project" value="UniProtKB-SubCell"/>
</dbReference>
<evidence type="ECO:0000256" key="3">
    <source>
        <dbReference type="ARBA" id="ARBA00022448"/>
    </source>
</evidence>
<dbReference type="Proteomes" id="UP000078084">
    <property type="component" value="Unassembled WGS sequence"/>
</dbReference>
<keyword evidence="3" id="KW-0813">Transport</keyword>
<feature type="transmembrane region" description="Helical" evidence="8">
    <location>
        <begin position="38"/>
        <end position="60"/>
    </location>
</feature>
<comment type="similarity">
    <text evidence="2">Belongs to the arsenical resistance-3 (ACR3) (TC 2.A.59) family.</text>
</comment>
<dbReference type="InterPro" id="IPR004706">
    <property type="entry name" value="Arsenical-R_Acr3"/>
</dbReference>
<feature type="transmembrane region" description="Helical" evidence="8">
    <location>
        <begin position="131"/>
        <end position="152"/>
    </location>
</feature>
<feature type="transmembrane region" description="Helical" evidence="8">
    <location>
        <begin position="236"/>
        <end position="257"/>
    </location>
</feature>
<keyword evidence="7 8" id="KW-0472">Membrane</keyword>
<dbReference type="InterPro" id="IPR002657">
    <property type="entry name" value="BilAc:Na_symport/Acr3"/>
</dbReference>
<feature type="transmembrane region" description="Helical" evidence="8">
    <location>
        <begin position="172"/>
        <end position="190"/>
    </location>
</feature>
<evidence type="ECO:0000256" key="2">
    <source>
        <dbReference type="ARBA" id="ARBA00010110"/>
    </source>
</evidence>
<evidence type="ECO:0000256" key="5">
    <source>
        <dbReference type="ARBA" id="ARBA00022692"/>
    </source>
</evidence>
<keyword evidence="4" id="KW-1003">Cell membrane</keyword>
<evidence type="ECO:0000256" key="8">
    <source>
        <dbReference type="SAM" id="Phobius"/>
    </source>
</evidence>
<dbReference type="Proteomes" id="UP000292039">
    <property type="component" value="Unassembled WGS sequence"/>
</dbReference>
<dbReference type="STRING" id="206506.AAV32_15085"/>
<dbReference type="GO" id="GO:0015104">
    <property type="term" value="F:antimonite transmembrane transporter activity"/>
    <property type="evidence" value="ECO:0007669"/>
    <property type="project" value="TreeGrafter"/>
</dbReference>
<dbReference type="EMBL" id="SGWZ01000003">
    <property type="protein sequence ID" value="RZS69545.1"/>
    <property type="molecule type" value="Genomic_DNA"/>
</dbReference>
<feature type="transmembrane region" description="Helical" evidence="8">
    <location>
        <begin position="72"/>
        <end position="97"/>
    </location>
</feature>
<name>A0A171KPL4_9BURK</name>
<accession>A0A171KPL4</accession>
<feature type="transmembrane region" description="Helical" evidence="8">
    <location>
        <begin position="296"/>
        <end position="315"/>
    </location>
</feature>
<feature type="transmembrane region" description="Helical" evidence="8">
    <location>
        <begin position="103"/>
        <end position="124"/>
    </location>
</feature>
<dbReference type="GO" id="GO:0015105">
    <property type="term" value="F:arsenite transmembrane transporter activity"/>
    <property type="evidence" value="ECO:0007669"/>
    <property type="project" value="TreeGrafter"/>
</dbReference>
<protein>
    <submittedName>
        <fullName evidence="10">ACR3 family arsenite efflux pump ArsB</fullName>
    </submittedName>
    <submittedName>
        <fullName evidence="9">Sodium:proton symporter</fullName>
    </submittedName>
</protein>
<dbReference type="GO" id="GO:0015297">
    <property type="term" value="F:antiporter activity"/>
    <property type="evidence" value="ECO:0007669"/>
    <property type="project" value="InterPro"/>
</dbReference>
<evidence type="ECO:0000256" key="7">
    <source>
        <dbReference type="ARBA" id="ARBA00023136"/>
    </source>
</evidence>
<dbReference type="InterPro" id="IPR038770">
    <property type="entry name" value="Na+/solute_symporter_sf"/>
</dbReference>
<dbReference type="Gene3D" id="1.20.1530.20">
    <property type="match status" value="1"/>
</dbReference>
<evidence type="ECO:0000313" key="12">
    <source>
        <dbReference type="Proteomes" id="UP000292039"/>
    </source>
</evidence>
<feature type="transmembrane region" description="Helical" evidence="8">
    <location>
        <begin position="210"/>
        <end position="230"/>
    </location>
</feature>
<dbReference type="EMBL" id="LBNE01000012">
    <property type="protein sequence ID" value="KKO70831.1"/>
    <property type="molecule type" value="Genomic_DNA"/>
</dbReference>
<evidence type="ECO:0000256" key="1">
    <source>
        <dbReference type="ARBA" id="ARBA00004651"/>
    </source>
</evidence>
<organism evidence="9 11">
    <name type="scientific">Kerstersia gyiorum</name>
    <dbReference type="NCBI Taxonomy" id="206506"/>
    <lineage>
        <taxon>Bacteria</taxon>
        <taxon>Pseudomonadati</taxon>
        <taxon>Pseudomonadota</taxon>
        <taxon>Betaproteobacteria</taxon>
        <taxon>Burkholderiales</taxon>
        <taxon>Alcaligenaceae</taxon>
        <taxon>Kerstersia</taxon>
    </lineage>
</organism>
<sequence>MLKTMSRQWPGAGFSLLLVAAMLGGALIGEVAPPVAAWLEVHVDATLLCLVTLLLFGVPGRRGVTGGSATQVGFLVLAVALNFAVVPWLGYAIAWLVLPGQPLLMLGLAIYFMAPCTDWFLGFTRLANGNVALGTALIPLNMAMQLLLYPAYLPLFAGQDVMVSAGMPWITLWQWFLLPLVVAVLLHQGLRRFLGDGRFQQVLRWADRLVPWVLAVLVLEIFSANITVIVSQAENFAFLLLGAMLFFAATYLLGEAASRRFALKYPEHVLLTMTLAARNAPLMLAVTMAVLPGQPLVHAAIVAGMLLEFPHLALLRHVLLGQKARCGATVPMARATIPD</sequence>
<reference evidence="9 11" key="1">
    <citation type="submission" date="2015-04" db="EMBL/GenBank/DDBJ databases">
        <title>Genome sequence of Kerstersia gyiorum CG1.</title>
        <authorList>
            <person name="Greninger A.L."/>
            <person name="Kozyreva V."/>
            <person name="Chaturvedi V."/>
        </authorList>
    </citation>
    <scope>NUCLEOTIDE SEQUENCE [LARGE SCALE GENOMIC DNA]</scope>
    <source>
        <strain evidence="9 11">CG1</strain>
    </source>
</reference>
<reference evidence="10 12" key="2">
    <citation type="submission" date="2019-02" db="EMBL/GenBank/DDBJ databases">
        <title>Genomic Encyclopedia of Type Strains, Phase IV (KMG-IV): sequencing the most valuable type-strain genomes for metagenomic binning, comparative biology and taxonomic classification.</title>
        <authorList>
            <person name="Goeker M."/>
        </authorList>
    </citation>
    <scope>NUCLEOTIDE SEQUENCE [LARGE SCALE GENOMIC DNA]</scope>
    <source>
        <strain evidence="10 12">DSM 16618</strain>
    </source>
</reference>
<keyword evidence="6 8" id="KW-1133">Transmembrane helix</keyword>
<comment type="caution">
    <text evidence="9">The sequence shown here is derived from an EMBL/GenBank/DDBJ whole genome shotgun (WGS) entry which is preliminary data.</text>
</comment>
<feature type="transmembrane region" description="Helical" evidence="8">
    <location>
        <begin position="269"/>
        <end position="290"/>
    </location>
</feature>
<dbReference type="PANTHER" id="PTHR43057">
    <property type="entry name" value="ARSENITE EFFLUX TRANSPORTER"/>
    <property type="match status" value="1"/>
</dbReference>
<keyword evidence="11" id="KW-1185">Reference proteome</keyword>
<evidence type="ECO:0000313" key="11">
    <source>
        <dbReference type="Proteomes" id="UP000078084"/>
    </source>
</evidence>
<dbReference type="PANTHER" id="PTHR43057:SF1">
    <property type="entry name" value="ARSENICAL-RESISTANCE PROTEIN 3"/>
    <property type="match status" value="1"/>
</dbReference>
<evidence type="ECO:0000313" key="9">
    <source>
        <dbReference type="EMBL" id="KKO70831.1"/>
    </source>
</evidence>
<dbReference type="AlphaFoldDB" id="A0A171KPL4"/>
<dbReference type="PATRIC" id="fig|206506.3.peg.3211"/>
<evidence type="ECO:0000256" key="4">
    <source>
        <dbReference type="ARBA" id="ARBA00022475"/>
    </source>
</evidence>
<dbReference type="Pfam" id="PF01758">
    <property type="entry name" value="SBF"/>
    <property type="match status" value="1"/>
</dbReference>
<keyword evidence="5 8" id="KW-0812">Transmembrane</keyword>
<comment type="subcellular location">
    <subcellularLocation>
        <location evidence="1">Cell membrane</location>
        <topology evidence="1">Multi-pass membrane protein</topology>
    </subcellularLocation>
</comment>